<reference evidence="1 2" key="1">
    <citation type="submission" date="2019-02" db="EMBL/GenBank/DDBJ databases">
        <title>Pedobacter sp. RP-3-8 sp. nov., isolated from Arctic soil.</title>
        <authorList>
            <person name="Dahal R.H."/>
        </authorList>
    </citation>
    <scope>NUCLEOTIDE SEQUENCE [LARGE SCALE GENOMIC DNA]</scope>
    <source>
        <strain evidence="1 2">RP-3-8</strain>
    </source>
</reference>
<dbReference type="AlphaFoldDB" id="A0A4R0N6X7"/>
<sequence>MIINIDIEKEFEIACDLLYIRPEEVIRSFVENVSLANFCSSDHYLAEKNSELKKTDSINIPSPKRKSKGIRPETLTQLATTFILKFNATHNNRILPAKKTQQEYFLMFNALLDQLTGEPNFEARYYRLIIFFTQWHQAVLSNISEHDAIIKLKSKKEPQELNRQL</sequence>
<evidence type="ECO:0000313" key="1">
    <source>
        <dbReference type="EMBL" id="TCC95023.1"/>
    </source>
</evidence>
<organism evidence="1 2">
    <name type="scientific">Pedobacter hiemivivus</name>
    <dbReference type="NCBI Taxonomy" id="2530454"/>
    <lineage>
        <taxon>Bacteria</taxon>
        <taxon>Pseudomonadati</taxon>
        <taxon>Bacteroidota</taxon>
        <taxon>Sphingobacteriia</taxon>
        <taxon>Sphingobacteriales</taxon>
        <taxon>Sphingobacteriaceae</taxon>
        <taxon>Pedobacter</taxon>
    </lineage>
</organism>
<name>A0A4R0N6X7_9SPHI</name>
<evidence type="ECO:0000313" key="2">
    <source>
        <dbReference type="Proteomes" id="UP000291117"/>
    </source>
</evidence>
<dbReference type="EMBL" id="SJSM01000010">
    <property type="protein sequence ID" value="TCC95023.1"/>
    <property type="molecule type" value="Genomic_DNA"/>
</dbReference>
<comment type="caution">
    <text evidence="1">The sequence shown here is derived from an EMBL/GenBank/DDBJ whole genome shotgun (WGS) entry which is preliminary data.</text>
</comment>
<accession>A0A4R0N6X7</accession>
<dbReference type="Proteomes" id="UP000291117">
    <property type="component" value="Unassembled WGS sequence"/>
</dbReference>
<protein>
    <submittedName>
        <fullName evidence="1">Uncharacterized protein</fullName>
    </submittedName>
</protein>
<gene>
    <name evidence="1" type="ORF">EZ444_16075</name>
</gene>
<keyword evidence="2" id="KW-1185">Reference proteome</keyword>
<dbReference type="RefSeq" id="WP_131610171.1">
    <property type="nucleotide sequence ID" value="NZ_SJSM01000010.1"/>
</dbReference>
<dbReference type="OrthoDB" id="772537at2"/>
<proteinExistence type="predicted"/>